<dbReference type="InterPro" id="IPR045534">
    <property type="entry name" value="DUF6428"/>
</dbReference>
<proteinExistence type="predicted"/>
<accession>A0A2G1VUG1</accession>
<dbReference type="AlphaFoldDB" id="A0A2G1VUG1"/>
<gene>
    <name evidence="1" type="ORF">CJ305_04560</name>
</gene>
<keyword evidence="2" id="KW-1185">Reference proteome</keyword>
<dbReference type="RefSeq" id="WP_099645074.1">
    <property type="nucleotide sequence ID" value="NZ_KZ319288.1"/>
</dbReference>
<evidence type="ECO:0000313" key="2">
    <source>
        <dbReference type="Proteomes" id="UP000229433"/>
    </source>
</evidence>
<reference evidence="1 2" key="1">
    <citation type="submission" date="2017-08" db="EMBL/GenBank/DDBJ databases">
        <title>The whole genome shortgun sequences of strain Leeuwenhoekiella nanhaiensis G18 from the South China Sea.</title>
        <authorList>
            <person name="Liu Q."/>
        </authorList>
    </citation>
    <scope>NUCLEOTIDE SEQUENCE [LARGE SCALE GENOMIC DNA]</scope>
    <source>
        <strain evidence="1 2">G18</strain>
    </source>
</reference>
<dbReference type="EMBL" id="NQXA01000002">
    <property type="protein sequence ID" value="PHQ30240.1"/>
    <property type="molecule type" value="Genomic_DNA"/>
</dbReference>
<evidence type="ECO:0000313" key="1">
    <source>
        <dbReference type="EMBL" id="PHQ30240.1"/>
    </source>
</evidence>
<protein>
    <submittedName>
        <fullName evidence="1">Uncharacterized protein</fullName>
    </submittedName>
</protein>
<dbReference type="Pfam" id="PF20001">
    <property type="entry name" value="DUF6428"/>
    <property type="match status" value="1"/>
</dbReference>
<name>A0A2G1VUG1_9FLAO</name>
<comment type="caution">
    <text evidence="1">The sequence shown here is derived from an EMBL/GenBank/DDBJ whole genome shotgun (WGS) entry which is preliminary data.</text>
</comment>
<sequence length="153" mass="17018">MKLSELKKITSKAHKIGFELPDGKLVPAHFHVTEVGQSTKRFIDCGGTLRTKETIVMQLWNAQDYNHRLHPDKLLNILEISEKALNLEDLEIEVEYQAETIAIYGLDYNGKYFKLTALATDCLAKDACGVPQRQTTPLINAASDPCIPGNGCC</sequence>
<dbReference type="OrthoDB" id="66316at2"/>
<dbReference type="Proteomes" id="UP000229433">
    <property type="component" value="Unassembled WGS sequence"/>
</dbReference>
<organism evidence="1 2">
    <name type="scientific">Leeuwenhoekiella nanhaiensis</name>
    <dbReference type="NCBI Taxonomy" id="1655491"/>
    <lineage>
        <taxon>Bacteria</taxon>
        <taxon>Pseudomonadati</taxon>
        <taxon>Bacteroidota</taxon>
        <taxon>Flavobacteriia</taxon>
        <taxon>Flavobacteriales</taxon>
        <taxon>Flavobacteriaceae</taxon>
        <taxon>Leeuwenhoekiella</taxon>
    </lineage>
</organism>